<reference evidence="3 4" key="1">
    <citation type="submission" date="2019-05" db="EMBL/GenBank/DDBJ databases">
        <authorList>
            <person name="Narsing Rao M.P."/>
            <person name="Li W.J."/>
        </authorList>
    </citation>
    <scope>NUCLEOTIDE SEQUENCE [LARGE SCALE GENOMIC DNA]</scope>
    <source>
        <strain evidence="3 4">SYSU_K30003</strain>
    </source>
</reference>
<dbReference type="GO" id="GO:0005886">
    <property type="term" value="C:plasma membrane"/>
    <property type="evidence" value="ECO:0007669"/>
    <property type="project" value="UniProtKB-SubCell"/>
</dbReference>
<keyword evidence="2" id="KW-0812">Transmembrane</keyword>
<keyword evidence="4" id="KW-1185">Reference proteome</keyword>
<keyword evidence="2" id="KW-1133">Transmembrane helix</keyword>
<dbReference type="AlphaFoldDB" id="A0A5R9GFJ4"/>
<evidence type="ECO:0000313" key="3">
    <source>
        <dbReference type="EMBL" id="TLS51463.1"/>
    </source>
</evidence>
<evidence type="ECO:0000313" key="4">
    <source>
        <dbReference type="Proteomes" id="UP000309676"/>
    </source>
</evidence>
<proteinExistence type="predicted"/>
<dbReference type="OrthoDB" id="2086294at2"/>
<feature type="transmembrane region" description="Helical" evidence="2">
    <location>
        <begin position="175"/>
        <end position="194"/>
    </location>
</feature>
<sequence>MPQKLERSGGRLDGQTRLLLLVNALFACANALSGAFVNVYLWKAKQDFAMIGWFALSHQIVMATMFVVIGKWVKERNKMNSLRLGVALAAIFYLLVLLLGKSAAQWVVLLGGVQGMSSAFFWLAFNVVYFEVTDRDNRDRFNGWAGLLGSAVGMAAPWISGFLITRMPDTTGYRLIFSISLGVFVVGAFVSFFLKKRPVQQNYEWLYGIKQLRQQGNGWRSAYPALFAQGVREGVFGFLIGLMVYIATKNELQLGNYALITSAVSLVAFFLAGRLVKPGRRSIPMLAGALAMTLIILPFFWQVNYTTLIVFGIVVALFYPLYSIPITSTIFDMIGANTESAEHRVEYVVLRETALNMGRILGTIAFIAVVSFTKEPTHITTLMLILGAAPIFSWFFIRKHLAEGGR</sequence>
<evidence type="ECO:0000256" key="1">
    <source>
        <dbReference type="ARBA" id="ARBA00004651"/>
    </source>
</evidence>
<organism evidence="3 4">
    <name type="scientific">Paenibacillus antri</name>
    <dbReference type="NCBI Taxonomy" id="2582848"/>
    <lineage>
        <taxon>Bacteria</taxon>
        <taxon>Bacillati</taxon>
        <taxon>Bacillota</taxon>
        <taxon>Bacilli</taxon>
        <taxon>Bacillales</taxon>
        <taxon>Paenibacillaceae</taxon>
        <taxon>Paenibacillus</taxon>
    </lineage>
</organism>
<dbReference type="InterPro" id="IPR011701">
    <property type="entry name" value="MFS"/>
</dbReference>
<dbReference type="PANTHER" id="PTHR23526:SF2">
    <property type="entry name" value="MAJOR FACILITATOR SUPERFAMILY (MFS) PROFILE DOMAIN-CONTAINING PROTEIN"/>
    <property type="match status" value="1"/>
</dbReference>
<feature type="transmembrane region" description="Helical" evidence="2">
    <location>
        <begin position="230"/>
        <end position="248"/>
    </location>
</feature>
<feature type="transmembrane region" description="Helical" evidence="2">
    <location>
        <begin position="48"/>
        <end position="69"/>
    </location>
</feature>
<dbReference type="Proteomes" id="UP000309676">
    <property type="component" value="Unassembled WGS sequence"/>
</dbReference>
<feature type="transmembrane region" description="Helical" evidence="2">
    <location>
        <begin position="283"/>
        <end position="301"/>
    </location>
</feature>
<feature type="transmembrane region" description="Helical" evidence="2">
    <location>
        <begin position="20"/>
        <end position="42"/>
    </location>
</feature>
<name>A0A5R9GFJ4_9BACL</name>
<dbReference type="InterPro" id="IPR052528">
    <property type="entry name" value="Sugar_transport-like"/>
</dbReference>
<comment type="subcellular location">
    <subcellularLocation>
        <location evidence="1">Cell membrane</location>
        <topology evidence="1">Multi-pass membrane protein</topology>
    </subcellularLocation>
</comment>
<feature type="transmembrane region" description="Helical" evidence="2">
    <location>
        <begin position="307"/>
        <end position="334"/>
    </location>
</feature>
<feature type="transmembrane region" description="Helical" evidence="2">
    <location>
        <begin position="81"/>
        <end position="100"/>
    </location>
</feature>
<feature type="transmembrane region" description="Helical" evidence="2">
    <location>
        <begin position="141"/>
        <end position="163"/>
    </location>
</feature>
<dbReference type="SUPFAM" id="SSF103473">
    <property type="entry name" value="MFS general substrate transporter"/>
    <property type="match status" value="1"/>
</dbReference>
<dbReference type="GO" id="GO:0022857">
    <property type="term" value="F:transmembrane transporter activity"/>
    <property type="evidence" value="ECO:0007669"/>
    <property type="project" value="InterPro"/>
</dbReference>
<feature type="transmembrane region" description="Helical" evidence="2">
    <location>
        <begin position="106"/>
        <end position="129"/>
    </location>
</feature>
<keyword evidence="2" id="KW-0472">Membrane</keyword>
<feature type="transmembrane region" description="Helical" evidence="2">
    <location>
        <begin position="379"/>
        <end position="397"/>
    </location>
</feature>
<accession>A0A5R9GFJ4</accession>
<dbReference type="InterPro" id="IPR036259">
    <property type="entry name" value="MFS_trans_sf"/>
</dbReference>
<gene>
    <name evidence="3" type="ORF">FE782_15240</name>
</gene>
<evidence type="ECO:0000256" key="2">
    <source>
        <dbReference type="SAM" id="Phobius"/>
    </source>
</evidence>
<dbReference type="Pfam" id="PF07690">
    <property type="entry name" value="MFS_1"/>
    <property type="match status" value="1"/>
</dbReference>
<protein>
    <submittedName>
        <fullName evidence="3">MFS transporter</fullName>
    </submittedName>
</protein>
<dbReference type="PANTHER" id="PTHR23526">
    <property type="entry name" value="INTEGRAL MEMBRANE TRANSPORT PROTEIN-RELATED"/>
    <property type="match status" value="1"/>
</dbReference>
<feature type="transmembrane region" description="Helical" evidence="2">
    <location>
        <begin position="354"/>
        <end position="373"/>
    </location>
</feature>
<comment type="caution">
    <text evidence="3">The sequence shown here is derived from an EMBL/GenBank/DDBJ whole genome shotgun (WGS) entry which is preliminary data.</text>
</comment>
<dbReference type="EMBL" id="VCIW01000009">
    <property type="protein sequence ID" value="TLS51463.1"/>
    <property type="molecule type" value="Genomic_DNA"/>
</dbReference>
<dbReference type="RefSeq" id="WP_138195075.1">
    <property type="nucleotide sequence ID" value="NZ_VCIW01000009.1"/>
</dbReference>
<feature type="transmembrane region" description="Helical" evidence="2">
    <location>
        <begin position="254"/>
        <end position="276"/>
    </location>
</feature>
<dbReference type="PROSITE" id="PS51257">
    <property type="entry name" value="PROKAR_LIPOPROTEIN"/>
    <property type="match status" value="1"/>
</dbReference>
<dbReference type="Gene3D" id="1.20.1250.20">
    <property type="entry name" value="MFS general substrate transporter like domains"/>
    <property type="match status" value="2"/>
</dbReference>